<sequence length="99" mass="11211">MANLDAEVARLPPRLQAAHAQGYMVTDDLEGFPIDNAMRFRVQVFSPRYGWVNAWSTKGELHADTPDRLISICNTLAAHGDRVRIIELVPSLYRTFEPE</sequence>
<dbReference type="EMBL" id="ON529855">
    <property type="protein sequence ID" value="USN14836.1"/>
    <property type="molecule type" value="Genomic_DNA"/>
</dbReference>
<reference evidence="1 2" key="1">
    <citation type="submission" date="2022-05" db="EMBL/GenBank/DDBJ databases">
        <authorList>
            <person name="Friedrich I."/>
            <person name="Poehlein A."/>
            <person name="Schneider D."/>
            <person name="Hertel R."/>
            <person name="Daniel R."/>
        </authorList>
    </citation>
    <scope>NUCLEOTIDE SEQUENCE [LARGE SCALE GENOMIC DNA]</scope>
</reference>
<gene>
    <name evidence="1" type="ORF">DOMOVOI_03620</name>
</gene>
<evidence type="ECO:0000313" key="2">
    <source>
        <dbReference type="Proteomes" id="UP001057221"/>
    </source>
</evidence>
<accession>A0A9E7MQ52</accession>
<dbReference type="Proteomes" id="UP001057221">
    <property type="component" value="Segment"/>
</dbReference>
<name>A0A9E7MQ52_9CAUD</name>
<evidence type="ECO:0000313" key="1">
    <source>
        <dbReference type="EMBL" id="USN14836.1"/>
    </source>
</evidence>
<keyword evidence="2" id="KW-1185">Reference proteome</keyword>
<organism evidence="1 2">
    <name type="scientific">Brevundimonas phage vB_BpoS-Domovoi</name>
    <dbReference type="NCBI Taxonomy" id="2948598"/>
    <lineage>
        <taxon>Viruses</taxon>
        <taxon>Duplodnaviria</taxon>
        <taxon>Heunggongvirae</taxon>
        <taxon>Uroviricota</taxon>
        <taxon>Caudoviricetes</taxon>
        <taxon>Jeanschmidtviridae</taxon>
        <taxon>Marchewkavirus</taxon>
        <taxon>Marchewkavirus domovoi</taxon>
    </lineage>
</organism>
<protein>
    <submittedName>
        <fullName evidence="1">Uncharacterized protein</fullName>
    </submittedName>
</protein>
<proteinExistence type="predicted"/>